<gene>
    <name evidence="8" type="ORF">CCACVL1_27109</name>
</gene>
<evidence type="ECO:0000259" key="7">
    <source>
        <dbReference type="Pfam" id="PF20167"/>
    </source>
</evidence>
<feature type="domain" description="Xylanase inhibitor N-terminal" evidence="6">
    <location>
        <begin position="166"/>
        <end position="209"/>
    </location>
</feature>
<comment type="caution">
    <text evidence="8">The sequence shown here is derived from an EMBL/GenBank/DDBJ whole genome shotgun (WGS) entry which is preliminary data.</text>
</comment>
<feature type="domain" description="Retrotransposon gag" evidence="4">
    <location>
        <begin position="878"/>
        <end position="929"/>
    </location>
</feature>
<evidence type="ECO:0000259" key="5">
    <source>
        <dbReference type="Pfam" id="PF14541"/>
    </source>
</evidence>
<evidence type="ECO:0000256" key="1">
    <source>
        <dbReference type="ARBA" id="ARBA00007447"/>
    </source>
</evidence>
<dbReference type="InterPro" id="IPR032799">
    <property type="entry name" value="TAXi_C"/>
</dbReference>
<evidence type="ECO:0000256" key="3">
    <source>
        <dbReference type="SAM" id="MobiDB-lite"/>
    </source>
</evidence>
<dbReference type="Gene3D" id="2.40.70.10">
    <property type="entry name" value="Acid Proteases"/>
    <property type="match status" value="3"/>
</dbReference>
<dbReference type="Pfam" id="PF20167">
    <property type="entry name" value="Transposase_32"/>
    <property type="match status" value="1"/>
</dbReference>
<name>A0A1R3GCB9_COCAP</name>
<dbReference type="InterPro" id="IPR032861">
    <property type="entry name" value="TAXi_N"/>
</dbReference>
<proteinExistence type="inferred from homology"/>
<dbReference type="STRING" id="210143.A0A1R3GCB9"/>
<feature type="compositionally biased region" description="Basic and acidic residues" evidence="3">
    <location>
        <begin position="426"/>
        <end position="435"/>
    </location>
</feature>
<keyword evidence="9" id="KW-1185">Reference proteome</keyword>
<dbReference type="Proteomes" id="UP000188268">
    <property type="component" value="Unassembled WGS sequence"/>
</dbReference>
<dbReference type="InterPro" id="IPR021109">
    <property type="entry name" value="Peptidase_aspartic_dom_sf"/>
</dbReference>
<dbReference type="PANTHER" id="PTHR13683">
    <property type="entry name" value="ASPARTYL PROTEASES"/>
    <property type="match status" value="1"/>
</dbReference>
<feature type="coiled-coil region" evidence="2">
    <location>
        <begin position="602"/>
        <end position="629"/>
    </location>
</feature>
<evidence type="ECO:0000313" key="8">
    <source>
        <dbReference type="EMBL" id="OMO55660.1"/>
    </source>
</evidence>
<dbReference type="EMBL" id="AWWV01014604">
    <property type="protein sequence ID" value="OMO55660.1"/>
    <property type="molecule type" value="Genomic_DNA"/>
</dbReference>
<keyword evidence="2" id="KW-0175">Coiled coil</keyword>
<dbReference type="SUPFAM" id="SSF50630">
    <property type="entry name" value="Acid proteases"/>
    <property type="match status" value="1"/>
</dbReference>
<dbReference type="AlphaFoldDB" id="A0A1R3GCB9"/>
<dbReference type="GO" id="GO:0006508">
    <property type="term" value="P:proteolysis"/>
    <property type="evidence" value="ECO:0007669"/>
    <property type="project" value="InterPro"/>
</dbReference>
<dbReference type="InterPro" id="IPR005162">
    <property type="entry name" value="Retrotrans_gag_dom"/>
</dbReference>
<feature type="region of interest" description="Disordered" evidence="3">
    <location>
        <begin position="701"/>
        <end position="730"/>
    </location>
</feature>
<evidence type="ECO:0000313" key="9">
    <source>
        <dbReference type="Proteomes" id="UP000188268"/>
    </source>
</evidence>
<accession>A0A1R3GCB9</accession>
<feature type="compositionally biased region" description="Basic and acidic residues" evidence="3">
    <location>
        <begin position="701"/>
        <end position="721"/>
    </location>
</feature>
<dbReference type="InterPro" id="IPR046796">
    <property type="entry name" value="Transposase_32_dom"/>
</dbReference>
<comment type="similarity">
    <text evidence="1">Belongs to the peptidase A1 family.</text>
</comment>
<dbReference type="GO" id="GO:0004190">
    <property type="term" value="F:aspartic-type endopeptidase activity"/>
    <property type="evidence" value="ECO:0007669"/>
    <property type="project" value="InterPro"/>
</dbReference>
<dbReference type="OrthoDB" id="2747330at2759"/>
<reference evidence="8 9" key="1">
    <citation type="submission" date="2013-09" db="EMBL/GenBank/DDBJ databases">
        <title>Corchorus capsularis genome sequencing.</title>
        <authorList>
            <person name="Alam M."/>
            <person name="Haque M.S."/>
            <person name="Islam M.S."/>
            <person name="Emdad E.M."/>
            <person name="Islam M.M."/>
            <person name="Ahmed B."/>
            <person name="Halim A."/>
            <person name="Hossen Q.M.M."/>
            <person name="Hossain M.Z."/>
            <person name="Ahmed R."/>
            <person name="Khan M.M."/>
            <person name="Islam R."/>
            <person name="Rashid M.M."/>
            <person name="Khan S.A."/>
            <person name="Rahman M.S."/>
            <person name="Alam M."/>
        </authorList>
    </citation>
    <scope>NUCLEOTIDE SEQUENCE [LARGE SCALE GENOMIC DNA]</scope>
    <source>
        <strain evidence="9">cv. CVL-1</strain>
        <tissue evidence="8">Whole seedling</tissue>
    </source>
</reference>
<evidence type="ECO:0000259" key="4">
    <source>
        <dbReference type="Pfam" id="PF03732"/>
    </source>
</evidence>
<sequence length="1249" mass="140775">MACADGWYGRCTDVVIGPGSDPGCGPVPLSAVKPDVRLGKCSTRGTHPPDKLYKPVDNNVLPSTLCTAINSHAQAVGEKCFLQWTYVNESLVQLAMVMVSDYSLMHLANTSHVPRLVFGCAYHIENKSPYSSYPPYYSPPQGILGLGKSKGSIISSQLSDILYPPPPQGVLGLGKRKESIPSQLSAMNLTQNVIGHCLKTQGGGFLFLGADNIPENGMTWTPMLFNSNGRHDGAGPAKLLFGGNPTGIEHLFVIFDTAYTYTYLHPQVYDTILDKIRNNVRRTRLQDVKNEGFSVCWRDTKPIKVVQDVRNYFSTLSLSFPGDVQLQLPPEAYLIATEQGNICLGIKSDKYGNRPEQETNNVIGESLIQSKIELRSPSSMGSQTLLKPIGRTEIVLSRNCMPNTRSSGTKDLVFNSEPGRTLFTLRRENLTREQGGDSSTPSSQSNSPRSITSSSSLESQPSRENMGKENNNRTLRELAAPNVATQRLAIQYPTNEENFEIKSGFIQLLPKFHGMPGEDPHRHLTDFQIVCSSMKMQGHHTDRCPSLVEDNVEEVNALGMQEGFRRKQEPFPRSYNSYGNQGAYQVWPNNYPRQSSHYSEGMQQMKETMEIIKKQIGQLSSDVSELKAQSQNKIPSQPKVPPKENVNAITLRSVKELEEPYPTKPTMDEGTSKDEEELHVLVKEIKIEDDEPIILESVKDNGKAKEASTVKPKLDSKKEPFPTKLKRSTKEDDDQDILDIFRKVEVNIPLLDAIQQVPRYAKLLKQLCTSKKRLQGKLNVGAIVSAVLQKHLPPKCKDPGMFSITCSIGNNIIENAMLDLGASLSVMPYSFYQTLNVGPLKYTDVVFQLADGSLVHPKVEKWVKKELGETSSTMTREQISKGRQRIASFRQRKDENFYLAWERFKKLCADCPQHGIPQQILITYFYQGLGVDDQILVDSINDIPLFDRTCEDAYEALQALAQAITPPSWTKKSLEKEAKFPTTRRLGITFASGWYYYPDLVKQFYANINKDREGYEYTITTMVKGKDIVVDEEYLCQMLGLNNEGSMFYFIYVDGEQRTATESTWKRDGALRRFDIPLGMDNQGNREVKVKYMEPRDRLVCYLLHHNVIHRSSNKHKFRIEDFYVVDKLCHGLGRCGGIPMAKLLLSRIWEVVNSTYDYKTFVFPLLISKILINEGVEVDGELHFNNEGNVINVSCLSHLGVKRRVIANSAHWCNVHRRTYEQGLEQPHVEGQPPLEVNEENFQELPMR</sequence>
<feature type="domain" description="Xylanase inhibitor C-terminal" evidence="5">
    <location>
        <begin position="253"/>
        <end position="370"/>
    </location>
</feature>
<dbReference type="Pfam" id="PF14543">
    <property type="entry name" value="TAXi_N"/>
    <property type="match status" value="1"/>
</dbReference>
<organism evidence="8 9">
    <name type="scientific">Corchorus capsularis</name>
    <name type="common">Jute</name>
    <dbReference type="NCBI Taxonomy" id="210143"/>
    <lineage>
        <taxon>Eukaryota</taxon>
        <taxon>Viridiplantae</taxon>
        <taxon>Streptophyta</taxon>
        <taxon>Embryophyta</taxon>
        <taxon>Tracheophyta</taxon>
        <taxon>Spermatophyta</taxon>
        <taxon>Magnoliopsida</taxon>
        <taxon>eudicotyledons</taxon>
        <taxon>Gunneridae</taxon>
        <taxon>Pentapetalae</taxon>
        <taxon>rosids</taxon>
        <taxon>malvids</taxon>
        <taxon>Malvales</taxon>
        <taxon>Malvaceae</taxon>
        <taxon>Grewioideae</taxon>
        <taxon>Apeibeae</taxon>
        <taxon>Corchorus</taxon>
    </lineage>
</organism>
<feature type="region of interest" description="Disordered" evidence="3">
    <location>
        <begin position="426"/>
        <end position="480"/>
    </location>
</feature>
<dbReference type="Gramene" id="OMO55660">
    <property type="protein sequence ID" value="OMO55660"/>
    <property type="gene ID" value="CCACVL1_27109"/>
</dbReference>
<evidence type="ECO:0000259" key="6">
    <source>
        <dbReference type="Pfam" id="PF14543"/>
    </source>
</evidence>
<feature type="domain" description="Putative plant transposon protein" evidence="7">
    <location>
        <begin position="996"/>
        <end position="1177"/>
    </location>
</feature>
<dbReference type="Pfam" id="PF03732">
    <property type="entry name" value="Retrotrans_gag"/>
    <property type="match status" value="1"/>
</dbReference>
<dbReference type="PANTHER" id="PTHR13683:SF872">
    <property type="entry name" value="ASPARTIC PROTEINASE ASP1-LIKE ISOFORM X1"/>
    <property type="match status" value="1"/>
</dbReference>
<evidence type="ECO:0000256" key="2">
    <source>
        <dbReference type="SAM" id="Coils"/>
    </source>
</evidence>
<protein>
    <submittedName>
        <fullName evidence="8">Peptidase A1</fullName>
    </submittedName>
</protein>
<feature type="compositionally biased region" description="Basic and acidic residues" evidence="3">
    <location>
        <begin position="465"/>
        <end position="476"/>
    </location>
</feature>
<dbReference type="InterPro" id="IPR001461">
    <property type="entry name" value="Aspartic_peptidase_A1"/>
</dbReference>
<dbReference type="Pfam" id="PF14541">
    <property type="entry name" value="TAXi_C"/>
    <property type="match status" value="1"/>
</dbReference>
<feature type="compositionally biased region" description="Low complexity" evidence="3">
    <location>
        <begin position="438"/>
        <end position="464"/>
    </location>
</feature>